<dbReference type="RefSeq" id="WP_182513529.1">
    <property type="nucleotide sequence ID" value="NZ_JACJIQ010000012.1"/>
</dbReference>
<organism evidence="2 3">
    <name type="scientific">Rufibacter quisquiliarum</name>
    <dbReference type="NCBI Taxonomy" id="1549639"/>
    <lineage>
        <taxon>Bacteria</taxon>
        <taxon>Pseudomonadati</taxon>
        <taxon>Bacteroidota</taxon>
        <taxon>Cytophagia</taxon>
        <taxon>Cytophagales</taxon>
        <taxon>Hymenobacteraceae</taxon>
        <taxon>Rufibacter</taxon>
    </lineage>
</organism>
<dbReference type="InterPro" id="IPR010982">
    <property type="entry name" value="Lambda_DNA-bd_dom_sf"/>
</dbReference>
<evidence type="ECO:0000259" key="1">
    <source>
        <dbReference type="PROSITE" id="PS50943"/>
    </source>
</evidence>
<dbReference type="Proteomes" id="UP000563094">
    <property type="component" value="Unassembled WGS sequence"/>
</dbReference>
<dbReference type="CDD" id="cd00093">
    <property type="entry name" value="HTH_XRE"/>
    <property type="match status" value="1"/>
</dbReference>
<sequence length="146" mass="16932">MRSKVAERILAKTPEDVRIFTRLYADLVVLINTILEEKGYTQKTLAEKLEKRPSEINKWLNGEHNFTLRSVAKLQAELGEVLLQVPSRKTAAEQFNTSLRIFHQTTLQEKLPHKSEREKLVQNDFVWTYETSQKKIKNANQSPVLA</sequence>
<dbReference type="Pfam" id="PF01381">
    <property type="entry name" value="HTH_3"/>
    <property type="match status" value="1"/>
</dbReference>
<evidence type="ECO:0000313" key="3">
    <source>
        <dbReference type="Proteomes" id="UP000563094"/>
    </source>
</evidence>
<accession>A0A839GV06</accession>
<evidence type="ECO:0000313" key="2">
    <source>
        <dbReference type="EMBL" id="MBA9078258.1"/>
    </source>
</evidence>
<proteinExistence type="predicted"/>
<dbReference type="SUPFAM" id="SSF47413">
    <property type="entry name" value="lambda repressor-like DNA-binding domains"/>
    <property type="match status" value="1"/>
</dbReference>
<dbReference type="AlphaFoldDB" id="A0A839GV06"/>
<gene>
    <name evidence="2" type="ORF">FHS90_002984</name>
</gene>
<keyword evidence="3" id="KW-1185">Reference proteome</keyword>
<reference evidence="2 3" key="1">
    <citation type="submission" date="2020-08" db="EMBL/GenBank/DDBJ databases">
        <title>Genomic Encyclopedia of Type Strains, Phase IV (KMG-IV): sequencing the most valuable type-strain genomes for metagenomic binning, comparative biology and taxonomic classification.</title>
        <authorList>
            <person name="Goeker M."/>
        </authorList>
    </citation>
    <scope>NUCLEOTIDE SEQUENCE [LARGE SCALE GENOMIC DNA]</scope>
    <source>
        <strain evidence="2 3">DSM 29854</strain>
    </source>
</reference>
<dbReference type="SMART" id="SM00530">
    <property type="entry name" value="HTH_XRE"/>
    <property type="match status" value="1"/>
</dbReference>
<comment type="caution">
    <text evidence="2">The sequence shown here is derived from an EMBL/GenBank/DDBJ whole genome shotgun (WGS) entry which is preliminary data.</text>
</comment>
<feature type="domain" description="HTH cro/C1-type" evidence="1">
    <location>
        <begin position="31"/>
        <end position="74"/>
    </location>
</feature>
<dbReference type="PROSITE" id="PS50943">
    <property type="entry name" value="HTH_CROC1"/>
    <property type="match status" value="1"/>
</dbReference>
<dbReference type="Gene3D" id="1.10.260.40">
    <property type="entry name" value="lambda repressor-like DNA-binding domains"/>
    <property type="match status" value="1"/>
</dbReference>
<dbReference type="EMBL" id="JACJIQ010000012">
    <property type="protein sequence ID" value="MBA9078258.1"/>
    <property type="molecule type" value="Genomic_DNA"/>
</dbReference>
<protein>
    <submittedName>
        <fullName evidence="2">Transcriptional regulator with XRE-family HTH domain</fullName>
    </submittedName>
</protein>
<dbReference type="GO" id="GO:0003677">
    <property type="term" value="F:DNA binding"/>
    <property type="evidence" value="ECO:0007669"/>
    <property type="project" value="InterPro"/>
</dbReference>
<name>A0A839GV06_9BACT</name>
<dbReference type="InterPro" id="IPR001387">
    <property type="entry name" value="Cro/C1-type_HTH"/>
</dbReference>